<dbReference type="Gene3D" id="3.40.50.10600">
    <property type="entry name" value="SpoIIaa-like domains"/>
    <property type="match status" value="1"/>
</dbReference>
<dbReference type="Proteomes" id="UP000634004">
    <property type="component" value="Unassembled WGS sequence"/>
</dbReference>
<dbReference type="InterPro" id="IPR038396">
    <property type="entry name" value="SpoIIAA-like_sf"/>
</dbReference>
<organism evidence="1 2">
    <name type="scientific">Algimonas arctica</name>
    <dbReference type="NCBI Taxonomy" id="1479486"/>
    <lineage>
        <taxon>Bacteria</taxon>
        <taxon>Pseudomonadati</taxon>
        <taxon>Pseudomonadota</taxon>
        <taxon>Alphaproteobacteria</taxon>
        <taxon>Maricaulales</taxon>
        <taxon>Robiginitomaculaceae</taxon>
        <taxon>Algimonas</taxon>
    </lineage>
</organism>
<reference evidence="1" key="2">
    <citation type="submission" date="2020-09" db="EMBL/GenBank/DDBJ databases">
        <authorList>
            <person name="Sun Q."/>
            <person name="Kim S."/>
        </authorList>
    </citation>
    <scope>NUCLEOTIDE SEQUENCE</scope>
    <source>
        <strain evidence="1">KCTC 32513</strain>
    </source>
</reference>
<dbReference type="InterPro" id="IPR021866">
    <property type="entry name" value="SpoIIAA-like"/>
</dbReference>
<evidence type="ECO:0000313" key="2">
    <source>
        <dbReference type="Proteomes" id="UP000634004"/>
    </source>
</evidence>
<accession>A0A8J3G305</accession>
<comment type="caution">
    <text evidence="1">The sequence shown here is derived from an EMBL/GenBank/DDBJ whole genome shotgun (WGS) entry which is preliminary data.</text>
</comment>
<protein>
    <recommendedName>
        <fullName evidence="3">STAS/SEC14 domain-containing protein</fullName>
    </recommendedName>
</protein>
<reference evidence="1" key="1">
    <citation type="journal article" date="2014" name="Int. J. Syst. Evol. Microbiol.">
        <title>Complete genome sequence of Corynebacterium casei LMG S-19264T (=DSM 44701T), isolated from a smear-ripened cheese.</title>
        <authorList>
            <consortium name="US DOE Joint Genome Institute (JGI-PGF)"/>
            <person name="Walter F."/>
            <person name="Albersmeier A."/>
            <person name="Kalinowski J."/>
            <person name="Ruckert C."/>
        </authorList>
    </citation>
    <scope>NUCLEOTIDE SEQUENCE</scope>
    <source>
        <strain evidence="1">KCTC 32513</strain>
    </source>
</reference>
<dbReference type="RefSeq" id="WP_189498971.1">
    <property type="nucleotide sequence ID" value="NZ_BMZH01000012.1"/>
</dbReference>
<gene>
    <name evidence="1" type="ORF">GCM10009069_25040</name>
</gene>
<keyword evidence="2" id="KW-1185">Reference proteome</keyword>
<dbReference type="InterPro" id="IPR036513">
    <property type="entry name" value="STAS_dom_sf"/>
</dbReference>
<dbReference type="Pfam" id="PF11964">
    <property type="entry name" value="SpoIIAA-like"/>
    <property type="match status" value="1"/>
</dbReference>
<proteinExistence type="predicted"/>
<dbReference type="AlphaFoldDB" id="A0A8J3G305"/>
<dbReference type="EMBL" id="BMZH01000012">
    <property type="protein sequence ID" value="GHB01197.1"/>
    <property type="molecule type" value="Genomic_DNA"/>
</dbReference>
<sequence length="128" mass="14331">MNDLNTANLTAKFEAPIVWLSVNGPVDREETIQTIEWFETLGESQDSYQLYLEIPKMHFPDLGSVRKTFLSLADIMRGLEACEKCAVVTDSPFLRSTAKIEGTAMPQMEVDSFGIVDLARAEDWLEAA</sequence>
<evidence type="ECO:0008006" key="3">
    <source>
        <dbReference type="Google" id="ProtNLM"/>
    </source>
</evidence>
<evidence type="ECO:0000313" key="1">
    <source>
        <dbReference type="EMBL" id="GHB01197.1"/>
    </source>
</evidence>
<name>A0A8J3G305_9PROT</name>
<dbReference type="SUPFAM" id="SSF52091">
    <property type="entry name" value="SpoIIaa-like"/>
    <property type="match status" value="1"/>
</dbReference>